<dbReference type="Proteomes" id="UP000621540">
    <property type="component" value="Unassembled WGS sequence"/>
</dbReference>
<feature type="transmembrane region" description="Helical" evidence="1">
    <location>
        <begin position="49"/>
        <end position="68"/>
    </location>
</feature>
<evidence type="ECO:0000313" key="3">
    <source>
        <dbReference type="Proteomes" id="UP000621540"/>
    </source>
</evidence>
<proteinExistence type="predicted"/>
<evidence type="ECO:0000313" key="2">
    <source>
        <dbReference type="EMBL" id="MBC5753610.1"/>
    </source>
</evidence>
<name>A0ABR7I9Q0_9FIRM</name>
<feature type="transmembrane region" description="Helical" evidence="1">
    <location>
        <begin position="105"/>
        <end position="126"/>
    </location>
</feature>
<evidence type="ECO:0000256" key="1">
    <source>
        <dbReference type="SAM" id="Phobius"/>
    </source>
</evidence>
<dbReference type="EMBL" id="JACOQH010000003">
    <property type="protein sequence ID" value="MBC5753610.1"/>
    <property type="molecule type" value="Genomic_DNA"/>
</dbReference>
<protein>
    <submittedName>
        <fullName evidence="2">DUF3021 domain-containing protein</fullName>
    </submittedName>
</protein>
<keyword evidence="1" id="KW-0472">Membrane</keyword>
<sequence length="152" mass="17969">MKRPSLWERYLTKEIGIEFKACLYFFAILFFYCMYRLCLGKTVADMIHMAEMIGLAYLVGYLQVYLLWNFDEADTIGKKEAAGIAVCTGIYAVVSYICRWFDRNIYVTVGFASYMIFLYLCVYLIYKCRRKIDDKILNSDLEMFKARSKKEK</sequence>
<keyword evidence="1" id="KW-1133">Transmembrane helix</keyword>
<keyword evidence="3" id="KW-1185">Reference proteome</keyword>
<feature type="transmembrane region" description="Helical" evidence="1">
    <location>
        <begin position="80"/>
        <end position="99"/>
    </location>
</feature>
<dbReference type="Pfam" id="PF11457">
    <property type="entry name" value="DUF3021"/>
    <property type="match status" value="1"/>
</dbReference>
<accession>A0ABR7I9Q0</accession>
<organism evidence="2 3">
    <name type="scientific">Roseburia yibonii</name>
    <dbReference type="NCBI Taxonomy" id="2763063"/>
    <lineage>
        <taxon>Bacteria</taxon>
        <taxon>Bacillati</taxon>
        <taxon>Bacillota</taxon>
        <taxon>Clostridia</taxon>
        <taxon>Lachnospirales</taxon>
        <taxon>Lachnospiraceae</taxon>
        <taxon>Roseburia</taxon>
    </lineage>
</organism>
<feature type="transmembrane region" description="Helical" evidence="1">
    <location>
        <begin position="21"/>
        <end position="37"/>
    </location>
</feature>
<keyword evidence="1" id="KW-0812">Transmembrane</keyword>
<dbReference type="RefSeq" id="WP_022514264.1">
    <property type="nucleotide sequence ID" value="NZ_JACOQH010000003.1"/>
</dbReference>
<gene>
    <name evidence="2" type="ORF">H8Z76_06130</name>
</gene>
<reference evidence="2 3" key="1">
    <citation type="submission" date="2020-08" db="EMBL/GenBank/DDBJ databases">
        <title>Genome public.</title>
        <authorList>
            <person name="Liu C."/>
            <person name="Sun Q."/>
        </authorList>
    </citation>
    <scope>NUCLEOTIDE SEQUENCE [LARGE SCALE GENOMIC DNA]</scope>
    <source>
        <strain evidence="2 3">BX0805</strain>
    </source>
</reference>
<dbReference type="InterPro" id="IPR021560">
    <property type="entry name" value="DUF3021"/>
</dbReference>
<comment type="caution">
    <text evidence="2">The sequence shown here is derived from an EMBL/GenBank/DDBJ whole genome shotgun (WGS) entry which is preliminary data.</text>
</comment>